<evidence type="ECO:0000256" key="2">
    <source>
        <dbReference type="ARBA" id="ARBA00022801"/>
    </source>
</evidence>
<reference evidence="7 8" key="1">
    <citation type="submission" date="2014-04" db="EMBL/GenBank/DDBJ databases">
        <authorList>
            <consortium name="DOE Joint Genome Institute"/>
            <person name="Kuo A."/>
            <person name="Ruytinx J."/>
            <person name="Rineau F."/>
            <person name="Colpaert J."/>
            <person name="Kohler A."/>
            <person name="Nagy L.G."/>
            <person name="Floudas D."/>
            <person name="Copeland A."/>
            <person name="Barry K.W."/>
            <person name="Cichocki N."/>
            <person name="Veneault-Fourrey C."/>
            <person name="LaButti K."/>
            <person name="Lindquist E.A."/>
            <person name="Lipzen A."/>
            <person name="Lundell T."/>
            <person name="Morin E."/>
            <person name="Murat C."/>
            <person name="Sun H."/>
            <person name="Tunlid A."/>
            <person name="Henrissat B."/>
            <person name="Grigoriev I.V."/>
            <person name="Hibbett D.S."/>
            <person name="Martin F."/>
            <person name="Nordberg H.P."/>
            <person name="Cantor M.N."/>
            <person name="Hua S.X."/>
        </authorList>
    </citation>
    <scope>NUCLEOTIDE SEQUENCE [LARGE SCALE GENOMIC DNA]</scope>
    <source>
        <strain evidence="7 8">UH-Slu-Lm8-n1</strain>
    </source>
</reference>
<dbReference type="HOGENOM" id="CLU_001378_0_0_1"/>
<keyword evidence="1 5" id="KW-0547">Nucleotide-binding</keyword>
<feature type="binding site" evidence="5">
    <location>
        <begin position="494"/>
        <end position="501"/>
    </location>
    <ligand>
        <name>ATP</name>
        <dbReference type="ChEBI" id="CHEBI:30616"/>
    </ligand>
</feature>
<dbReference type="PANTHER" id="PTHR21529:SF4">
    <property type="entry name" value="TPR AND ANKYRIN REPEAT-CONTAINING PROTEIN 1"/>
    <property type="match status" value="1"/>
</dbReference>
<dbReference type="EMBL" id="KN835256">
    <property type="protein sequence ID" value="KIK41852.1"/>
    <property type="molecule type" value="Genomic_DNA"/>
</dbReference>
<evidence type="ECO:0000256" key="1">
    <source>
        <dbReference type="ARBA" id="ARBA00022741"/>
    </source>
</evidence>
<dbReference type="GO" id="GO:0004386">
    <property type="term" value="F:helicase activity"/>
    <property type="evidence" value="ECO:0007669"/>
    <property type="project" value="UniProtKB-UniRule"/>
</dbReference>
<proteinExistence type="predicted"/>
<dbReference type="Proteomes" id="UP000054485">
    <property type="component" value="Unassembled WGS sequence"/>
</dbReference>
<protein>
    <recommendedName>
        <fullName evidence="6">UvrD-like helicase ATP-binding domain-containing protein</fullName>
    </recommendedName>
</protein>
<name>A0A0D0B5V8_9AGAM</name>
<dbReference type="InterPro" id="IPR027417">
    <property type="entry name" value="P-loop_NTPase"/>
</dbReference>
<dbReference type="GO" id="GO:0005524">
    <property type="term" value="F:ATP binding"/>
    <property type="evidence" value="ECO:0007669"/>
    <property type="project" value="UniProtKB-UniRule"/>
</dbReference>
<evidence type="ECO:0000313" key="7">
    <source>
        <dbReference type="EMBL" id="KIK41852.1"/>
    </source>
</evidence>
<feature type="domain" description="UvrD-like helicase ATP-binding" evidence="6">
    <location>
        <begin position="473"/>
        <end position="844"/>
    </location>
</feature>
<evidence type="ECO:0000256" key="4">
    <source>
        <dbReference type="ARBA" id="ARBA00022840"/>
    </source>
</evidence>
<dbReference type="STRING" id="930992.A0A0D0B5V8"/>
<accession>A0A0D0B5V8</accession>
<dbReference type="InParanoid" id="A0A0D0B5V8"/>
<evidence type="ECO:0000259" key="6">
    <source>
        <dbReference type="PROSITE" id="PS51198"/>
    </source>
</evidence>
<dbReference type="OrthoDB" id="3156807at2759"/>
<dbReference type="Gene3D" id="3.40.50.300">
    <property type="entry name" value="P-loop containing nucleotide triphosphate hydrolases"/>
    <property type="match status" value="2"/>
</dbReference>
<evidence type="ECO:0000256" key="5">
    <source>
        <dbReference type="PROSITE-ProRule" id="PRU00560"/>
    </source>
</evidence>
<dbReference type="PANTHER" id="PTHR21529">
    <property type="entry name" value="MAMMARY TURMOR VIRUS RECEPTOR HOMOLOG 1, 2 MTVR1, 2"/>
    <property type="match status" value="1"/>
</dbReference>
<dbReference type="SUPFAM" id="SSF52540">
    <property type="entry name" value="P-loop containing nucleoside triphosphate hydrolases"/>
    <property type="match status" value="1"/>
</dbReference>
<dbReference type="InterPro" id="IPR014017">
    <property type="entry name" value="DNA_helicase_UvrD-like_C"/>
</dbReference>
<keyword evidence="2 5" id="KW-0378">Hydrolase</keyword>
<dbReference type="InterPro" id="IPR014016">
    <property type="entry name" value="UvrD-like_ATP-bd"/>
</dbReference>
<keyword evidence="4 5" id="KW-0067">ATP-binding</keyword>
<dbReference type="InterPro" id="IPR039904">
    <property type="entry name" value="TRANK1"/>
</dbReference>
<organism evidence="7 8">
    <name type="scientific">Suillus luteus UH-Slu-Lm8-n1</name>
    <dbReference type="NCBI Taxonomy" id="930992"/>
    <lineage>
        <taxon>Eukaryota</taxon>
        <taxon>Fungi</taxon>
        <taxon>Dikarya</taxon>
        <taxon>Basidiomycota</taxon>
        <taxon>Agaricomycotina</taxon>
        <taxon>Agaricomycetes</taxon>
        <taxon>Agaricomycetidae</taxon>
        <taxon>Boletales</taxon>
        <taxon>Suillineae</taxon>
        <taxon>Suillaceae</taxon>
        <taxon>Suillus</taxon>
    </lineage>
</organism>
<reference evidence="8" key="2">
    <citation type="submission" date="2015-01" db="EMBL/GenBank/DDBJ databases">
        <title>Evolutionary Origins and Diversification of the Mycorrhizal Mutualists.</title>
        <authorList>
            <consortium name="DOE Joint Genome Institute"/>
            <consortium name="Mycorrhizal Genomics Consortium"/>
            <person name="Kohler A."/>
            <person name="Kuo A."/>
            <person name="Nagy L.G."/>
            <person name="Floudas D."/>
            <person name="Copeland A."/>
            <person name="Barry K.W."/>
            <person name="Cichocki N."/>
            <person name="Veneault-Fourrey C."/>
            <person name="LaButti K."/>
            <person name="Lindquist E.A."/>
            <person name="Lipzen A."/>
            <person name="Lundell T."/>
            <person name="Morin E."/>
            <person name="Murat C."/>
            <person name="Riley R."/>
            <person name="Ohm R."/>
            <person name="Sun H."/>
            <person name="Tunlid A."/>
            <person name="Henrissat B."/>
            <person name="Grigoriev I.V."/>
            <person name="Hibbett D.S."/>
            <person name="Martin F."/>
        </authorList>
    </citation>
    <scope>NUCLEOTIDE SEQUENCE [LARGE SCALE GENOMIC DNA]</scope>
    <source>
        <strain evidence="8">UH-Slu-Lm8-n1</strain>
    </source>
</reference>
<dbReference type="PROSITE" id="PS51198">
    <property type="entry name" value="UVRD_HELICASE_ATP_BIND"/>
    <property type="match status" value="1"/>
</dbReference>
<keyword evidence="3 5" id="KW-0347">Helicase</keyword>
<dbReference type="Pfam" id="PF13361">
    <property type="entry name" value="UvrD_C"/>
    <property type="match status" value="1"/>
</dbReference>
<sequence length="2168" mass="246400">MTTNHNSSSSTHVLELFSTNRLAHEIGLKAALCHLDALGGHSGLQPAIEHLLSFPHVFAYIVSVWDRSAEMVSQVMSDFPTDAQEYHLSLAHKMLDTVSVYAQALPTESLAREVAKDIGRNRVFIEGAQPVLCALSTMKFADAKSLKTWSNPDPFGVESDDRLVNMQASRVTRKRDCQDARVTINASLFVKLGMDVPPTSETATSLSIRILAELKKILSFYLSLLRRTELVGDIKALLFPNMEESAKDVAPEISFPEDTESSTEQSAYPMVQPMKAALYFDNANGFGEWRILISTEAYKHLREHRRADKKIFKIIYKKIKLLSHGQFSADNHKRLNGPDAGIPVFEAKMTKDLRLVYQIDCVPDQDGEVFIKVYGIYGHSELGRIWNALGNHLARKGVEYRRRCIFRTKPADNVILPASFPPKEPEPEIPASPLDLSAKEMEHLHSLLVLEKYVAFSQAFLHGLIANQDVHHVFELSLQEQKVVKCTTSCYVLGRSGTGKTTTMLFKILGIQRAWELSPPDMPKPRQIFVTKSRMLATKVEEYFMRLSESLAMAGYTLPEIAKLKAQSIEDDLFDHDDTPESQMNVPAKYSQLGDNHFPLFVTFDQLAKMIAADIFNMDDPETRRSAALFFDTNDPEALDSFVTYDVFEKQYWPHFPQASLWASLNLYPTKQFLNRLTGIIKGSEQALGFPGGFLDRSSYLCLPCRSNPIFANQRDILYDIFEIYRKFKKQKRHFDVADRTHAILKVLRNQKFPGQQVDYVYVDEAQDNLLIDALVLRRLCRNSDGLFWAGDTAQTISAGSSFRFNDLKAFVYRMERHCNSVTPTGAPARQPMMFQLATNYRSHNGIVKCAHSVIELITKFWPNAIDHLQPEKGVADGVEPVFFTDLDNNTLYKRFLVGESPGNFELGARQCILVRNEATAKKVQEEAGDIGMIMTLYDSKGLEFDDVLLYDFFGDSAVDALRWQVVLNGVQGQGYAPNFYRDETRYAGICSELKLLYVGITRAKKNVWIFDTSDKSDAMRIFWESQNLIRTCARGTDVSPLAVTSTPEEWASSGRSLFLHKRYTQAIHCFKRADRHREVKVCEAYLLRKAARSSVGVALLNVQQMAFNTAADAFADCGAAATGKERRQYYLTSADCYGRGGQDLKAAHTYLKAEEFELAAKRYRKAGSFDRTLRVLTDHRAVISEKTATDLQLVCRLHYCSRSNDQAPVPLFSSFEEKLEFLEEYDLDCARISLLESKSMHYEVAKIHLSENRPVEAVQAFLKDNKNIDSATRAADTLLEFMWRKCSFRVAPKAAIVDDSVRQAIALADQLQIKKLKPMTRNLILMFQSILREDHESLKKLALIFQEHDHHTAALHCLDHFFTQSTDIRPFQLHEMASFLELFHTYARLLYQTSTLLDPLGRRECDVQRLFSIVPLAGDKFLIPSGTFLYDSMTKTPQNKSLVSMHQSGYKASRRNTTELIHLSIRTVLKDKVLALDEMCCSAPVFLQCLPFIVHGNCRRKECPQEHIMISKLDRAQYNGHVAIHMQLIFILQLLYSAHPSTMQWESMRDWLEHLHEALTPPLFIQGSFADLDLTLLPHGGLRVVKNWIRESFYRLDPKSPHFLTTLMRITSLSFTFDLHDAPVYIAQAKCLTSNVPTKLLRKPDNRNLVADMLNSYRGATPSSISSGIEFLLHVLNNRLRVNLSVLCDCIEDILSSFVINHRMDPTLDELPLHGVVLPSNWLSFPYKFSVKKDVKPQSIGLLLDAIGILIKRLRSVFNAHNPVDFLWLAHVTNVTLLLRNIFIFRLTLCLVAHNTQYPMVKRKVNSIMLHLHKINKPQHPAYYRKLVDNVVEHTALLPDRGVSRLDGYLQAVLDFDNNAASDLVELVHKTRQSTQISSVRQLLYEKASEIPFLLSSHMVAVQSMLRPEAAPSAPRMQRPKHEIRQVERENLEPIPQEVDEEEVEEKEVPVVVDSEATDGMEDMDEAVTSLDPVPDESLRSNGPSEEQDCAARRIQDVYRYYVWRRSGSAIDAEIDAIFTACLKETRSSKWRPSYYRLLFLGPLPHLLACLEQGITLTHTAKAKTKDLKEVSHEQLEELGKQRSKITSLLKKGMQLRSKLEPSSPDHRTRDIDALKRAVLEVGDFIQKVPGSTKDMQAKFQMAYKGIVAEKKLFRVQMKPVLNVDDL</sequence>
<evidence type="ECO:0000313" key="8">
    <source>
        <dbReference type="Proteomes" id="UP000054485"/>
    </source>
</evidence>
<keyword evidence="8" id="KW-1185">Reference proteome</keyword>
<dbReference type="Pfam" id="PF00580">
    <property type="entry name" value="UvrD-helicase"/>
    <property type="match status" value="1"/>
</dbReference>
<dbReference type="GO" id="GO:0016787">
    <property type="term" value="F:hydrolase activity"/>
    <property type="evidence" value="ECO:0007669"/>
    <property type="project" value="UniProtKB-UniRule"/>
</dbReference>
<gene>
    <name evidence="7" type="ORF">CY34DRAFT_84670</name>
</gene>
<evidence type="ECO:0000256" key="3">
    <source>
        <dbReference type="ARBA" id="ARBA00022806"/>
    </source>
</evidence>